<dbReference type="RefSeq" id="WP_122329735.1">
    <property type="nucleotide sequence ID" value="NZ_RBXN01000006.1"/>
</dbReference>
<sequence length="485" mass="52835">MNKFTRKMMLAIACIIAGCINVQAQYQLPNPGFEGTWKETTWGGFLGKSTENAPQYWHSFGTAAGNLQSMTKASVSQSTDTRTGSGSCAKISATNPIGNVVGNGTLTTGRMNAGSMTPTDETGNYNFTDLENEEYQQKFTGLPDSISFWVKSKMASSTEEARMAAILHDNFRYQDPTKDETILSHKIGSAELNYTTTNEQWVQKTVNFEYTQNATPSFLLLTFTTNKTAGGGSKEDVVYIDDIEFIYNSKLESLKIGGVAVDGFDKDTYNYTITGDGVVPTEDQIEAVSDGKGASIETTINENVVTIVVKGNDYSENNNNTHTYTLTYQDTRSQLSSLSINGTALEGFSKDKYDYTVSGEVPAKDQIIAEADGKGATVDIEINEKVVTITVSGSNIATDPENKHVYTLTFDYEQGIENNGTIENLKIYSINGNVFVQGYTGTVEIYLLNGGKVAQKEVSGSATFSLEPNTYIIRTGTKTTKVIVK</sequence>
<evidence type="ECO:0000313" key="3">
    <source>
        <dbReference type="Proteomes" id="UP000269493"/>
    </source>
</evidence>
<dbReference type="AlphaFoldDB" id="A0A495VNU2"/>
<organism evidence="2 3">
    <name type="scientific">Coprobacter fastidiosus NSB1 = JCM 33896</name>
    <dbReference type="NCBI Taxonomy" id="1349822"/>
    <lineage>
        <taxon>Bacteria</taxon>
        <taxon>Pseudomonadati</taxon>
        <taxon>Bacteroidota</taxon>
        <taxon>Bacteroidia</taxon>
        <taxon>Bacteroidales</taxon>
        <taxon>Barnesiellaceae</taxon>
        <taxon>Coprobacter</taxon>
    </lineage>
</organism>
<feature type="signal peptide" evidence="1">
    <location>
        <begin position="1"/>
        <end position="24"/>
    </location>
</feature>
<proteinExistence type="predicted"/>
<dbReference type="GeneID" id="92929562"/>
<keyword evidence="1" id="KW-0732">Signal</keyword>
<comment type="caution">
    <text evidence="2">The sequence shown here is derived from an EMBL/GenBank/DDBJ whole genome shotgun (WGS) entry which is preliminary data.</text>
</comment>
<gene>
    <name evidence="2" type="ORF">BC742_1944</name>
</gene>
<dbReference type="PROSITE" id="PS51257">
    <property type="entry name" value="PROKAR_LIPOPROTEIN"/>
    <property type="match status" value="1"/>
</dbReference>
<name>A0A495VNU2_9BACT</name>
<evidence type="ECO:0000313" key="2">
    <source>
        <dbReference type="EMBL" id="RKT50984.1"/>
    </source>
</evidence>
<dbReference type="EMBL" id="RBXN01000006">
    <property type="protein sequence ID" value="RKT50984.1"/>
    <property type="molecule type" value="Genomic_DNA"/>
</dbReference>
<dbReference type="Proteomes" id="UP000269493">
    <property type="component" value="Unassembled WGS sequence"/>
</dbReference>
<reference evidence="2 3" key="1">
    <citation type="submission" date="2018-10" db="EMBL/GenBank/DDBJ databases">
        <title>Genomic Encyclopedia of Archaeal and Bacterial Type Strains, Phase II (KMG-II): from individual species to whole genera.</title>
        <authorList>
            <person name="Goeker M."/>
        </authorList>
    </citation>
    <scope>NUCLEOTIDE SEQUENCE [LARGE SCALE GENOMIC DNA]</scope>
    <source>
        <strain evidence="2 3">NSB1</strain>
    </source>
</reference>
<accession>A0A495VNU2</accession>
<feature type="chain" id="PRO_5019868748" description="Secreted protein (Por secretion system target)" evidence="1">
    <location>
        <begin position="25"/>
        <end position="485"/>
    </location>
</feature>
<protein>
    <recommendedName>
        <fullName evidence="4">Secreted protein (Por secretion system target)</fullName>
    </recommendedName>
</protein>
<evidence type="ECO:0000256" key="1">
    <source>
        <dbReference type="SAM" id="SignalP"/>
    </source>
</evidence>
<dbReference type="OrthoDB" id="1082976at2"/>
<keyword evidence="3" id="KW-1185">Reference proteome</keyword>
<evidence type="ECO:0008006" key="4">
    <source>
        <dbReference type="Google" id="ProtNLM"/>
    </source>
</evidence>